<keyword evidence="6" id="KW-1185">Reference proteome</keyword>
<dbReference type="SUPFAM" id="SSF47413">
    <property type="entry name" value="lambda repressor-like DNA-binding domains"/>
    <property type="match status" value="1"/>
</dbReference>
<keyword evidence="1" id="KW-0805">Transcription regulation</keyword>
<dbReference type="RefSeq" id="WP_213098760.1">
    <property type="nucleotide sequence ID" value="NZ_JAGYPN010000002.1"/>
</dbReference>
<dbReference type="SUPFAM" id="SSF53822">
    <property type="entry name" value="Periplasmic binding protein-like I"/>
    <property type="match status" value="1"/>
</dbReference>
<dbReference type="EMBL" id="JAGYPN010000002">
    <property type="protein sequence ID" value="MBS4223782.1"/>
    <property type="molecule type" value="Genomic_DNA"/>
</dbReference>
<dbReference type="PROSITE" id="PS50932">
    <property type="entry name" value="HTH_LACI_2"/>
    <property type="match status" value="1"/>
</dbReference>
<accession>A0A942Z5X9</accession>
<dbReference type="Proteomes" id="UP000676456">
    <property type="component" value="Unassembled WGS sequence"/>
</dbReference>
<dbReference type="SMART" id="SM00354">
    <property type="entry name" value="HTH_LACI"/>
    <property type="match status" value="1"/>
</dbReference>
<dbReference type="InterPro" id="IPR025997">
    <property type="entry name" value="SBP_2_dom"/>
</dbReference>
<dbReference type="AlphaFoldDB" id="A0A942Z5X9"/>
<dbReference type="GO" id="GO:0003700">
    <property type="term" value="F:DNA-binding transcription factor activity"/>
    <property type="evidence" value="ECO:0007669"/>
    <property type="project" value="TreeGrafter"/>
</dbReference>
<dbReference type="InterPro" id="IPR010982">
    <property type="entry name" value="Lambda_DNA-bd_dom_sf"/>
</dbReference>
<feature type="domain" description="HTH lacI-type" evidence="4">
    <location>
        <begin position="3"/>
        <end position="57"/>
    </location>
</feature>
<dbReference type="PANTHER" id="PTHR30146">
    <property type="entry name" value="LACI-RELATED TRANSCRIPTIONAL REPRESSOR"/>
    <property type="match status" value="1"/>
</dbReference>
<keyword evidence="2 5" id="KW-0238">DNA-binding</keyword>
<gene>
    <name evidence="5" type="ORF">KHA91_13580</name>
</gene>
<evidence type="ECO:0000313" key="6">
    <source>
        <dbReference type="Proteomes" id="UP000676456"/>
    </source>
</evidence>
<name>A0A942Z5X9_9BACI</name>
<dbReference type="Pfam" id="PF13407">
    <property type="entry name" value="Peripla_BP_4"/>
    <property type="match status" value="1"/>
</dbReference>
<evidence type="ECO:0000259" key="4">
    <source>
        <dbReference type="PROSITE" id="PS50932"/>
    </source>
</evidence>
<dbReference type="InterPro" id="IPR028082">
    <property type="entry name" value="Peripla_BP_I"/>
</dbReference>
<organism evidence="5 6">
    <name type="scientific">Lederbergia citrea</name>
    <dbReference type="NCBI Taxonomy" id="2833581"/>
    <lineage>
        <taxon>Bacteria</taxon>
        <taxon>Bacillati</taxon>
        <taxon>Bacillota</taxon>
        <taxon>Bacilli</taxon>
        <taxon>Bacillales</taxon>
        <taxon>Bacillaceae</taxon>
        <taxon>Lederbergia</taxon>
    </lineage>
</organism>
<dbReference type="CDD" id="cd06307">
    <property type="entry name" value="PBP1_sugar_binding"/>
    <property type="match status" value="1"/>
</dbReference>
<evidence type="ECO:0000313" key="5">
    <source>
        <dbReference type="EMBL" id="MBS4223782.1"/>
    </source>
</evidence>
<evidence type="ECO:0000256" key="3">
    <source>
        <dbReference type="ARBA" id="ARBA00023163"/>
    </source>
</evidence>
<dbReference type="PANTHER" id="PTHR30146:SF144">
    <property type="entry name" value="LACI-FAMILY TRANSCRIPTION REGULATOR"/>
    <property type="match status" value="1"/>
</dbReference>
<keyword evidence="3" id="KW-0804">Transcription</keyword>
<evidence type="ECO:0000256" key="2">
    <source>
        <dbReference type="ARBA" id="ARBA00023125"/>
    </source>
</evidence>
<dbReference type="CDD" id="cd01392">
    <property type="entry name" value="HTH_LacI"/>
    <property type="match status" value="1"/>
</dbReference>
<evidence type="ECO:0000256" key="1">
    <source>
        <dbReference type="ARBA" id="ARBA00023015"/>
    </source>
</evidence>
<reference evidence="5 6" key="1">
    <citation type="submission" date="2021-05" db="EMBL/GenBank/DDBJ databases">
        <title>Novel Bacillus species.</title>
        <authorList>
            <person name="Liu G."/>
        </authorList>
    </citation>
    <scope>NUCLEOTIDE SEQUENCE [LARGE SCALE GENOMIC DNA]</scope>
    <source>
        <strain evidence="5 6">FJAT-49682</strain>
    </source>
</reference>
<dbReference type="GO" id="GO:0000976">
    <property type="term" value="F:transcription cis-regulatory region binding"/>
    <property type="evidence" value="ECO:0007669"/>
    <property type="project" value="TreeGrafter"/>
</dbReference>
<protein>
    <submittedName>
        <fullName evidence="5">LacI family DNA-binding transcriptional regulator</fullName>
    </submittedName>
</protein>
<dbReference type="InterPro" id="IPR000843">
    <property type="entry name" value="HTH_LacI"/>
</dbReference>
<sequence>MKITAKMIAESLGVSTATVDRVLNNRKGVSEKTIKRVKNKAEELGYKPNTAAKFLSTQKRTEVAFILPVLPVYFWDEIEEEIKKAAEVYESFGFVAHIHRVDTIPKEKQISFIKEFIDDNPYDALVISPHDADPYTDIINEGIKKGIPIFTLNNDVPQSERILFVGGDYYQAGFLAAELIHLFSKELKDVVIIREDEDTYQMKNKEKGFRDYFYINKMGINIHTIPVNSDNIQLEEEWKNETLISTHAIYVANGILGEIAEYINEHLYGDSKTLIGHDMNEKINKYLQKNIIKSVICQDPASQAMIMVKSVFEYLLLGSRNKSSETIIKLEIVTRANAKYYINGDKNKND</sequence>
<comment type="caution">
    <text evidence="5">The sequence shown here is derived from an EMBL/GenBank/DDBJ whole genome shotgun (WGS) entry which is preliminary data.</text>
</comment>
<dbReference type="Gene3D" id="3.40.50.2300">
    <property type="match status" value="2"/>
</dbReference>
<dbReference type="Pfam" id="PF00356">
    <property type="entry name" value="LacI"/>
    <property type="match status" value="1"/>
</dbReference>
<proteinExistence type="predicted"/>
<dbReference type="Gene3D" id="1.10.260.40">
    <property type="entry name" value="lambda repressor-like DNA-binding domains"/>
    <property type="match status" value="1"/>
</dbReference>